<feature type="non-terminal residue" evidence="2">
    <location>
        <position position="329"/>
    </location>
</feature>
<reference evidence="3" key="1">
    <citation type="journal article" date="2019" name="Int. J. Syst. Evol. Microbiol.">
        <title>The Global Catalogue of Microorganisms (GCM) 10K type strain sequencing project: providing services to taxonomists for standard genome sequencing and annotation.</title>
        <authorList>
            <consortium name="The Broad Institute Genomics Platform"/>
            <consortium name="The Broad Institute Genome Sequencing Center for Infectious Disease"/>
            <person name="Wu L."/>
            <person name="Ma J."/>
        </authorList>
    </citation>
    <scope>NUCLEOTIDE SEQUENCE [LARGE SCALE GENOMIC DNA]</scope>
    <source>
        <strain evidence="3">CCUG 52537</strain>
    </source>
</reference>
<evidence type="ECO:0000313" key="2">
    <source>
        <dbReference type="EMBL" id="MFD0849436.1"/>
    </source>
</evidence>
<evidence type="ECO:0000313" key="3">
    <source>
        <dbReference type="Proteomes" id="UP001597124"/>
    </source>
</evidence>
<comment type="caution">
    <text evidence="2">The sequence shown here is derived from an EMBL/GenBank/DDBJ whole genome shotgun (WGS) entry which is preliminary data.</text>
</comment>
<sequence length="329" mass="35878">MRQRSALVGGLCAGMFALLGGPAYAAASAQIRIEGRAVTIASLGAIRTPTGVWPVDDLGRFDDVHAYRFRYESRPDWWSICLVRRPDGSGQIDDRAYSIAYSGETFRISALPGSMKCADSGEPVSPSIERLLDAVSARRVLPYSRQAFRGWPKAPAKALPRLPRGAVPVYRPDRIYGLSGSYNAIGIVTGQGGEYSSSRGFVSGDDAVLIAAAIDGDRSLFSDAAKRNRVQMLYGLSLPNLAIWSENHNVLRDPQKPFRKDRPYINEGKANGRDHYGKEGNWIVPADYAYLAELGATPGKSMAHGNRDEAHLFNHGYAYWLATGDPRAA</sequence>
<evidence type="ECO:0000256" key="1">
    <source>
        <dbReference type="SAM" id="SignalP"/>
    </source>
</evidence>
<feature type="chain" id="PRO_5046872620" evidence="1">
    <location>
        <begin position="26"/>
        <end position="329"/>
    </location>
</feature>
<keyword evidence="3" id="KW-1185">Reference proteome</keyword>
<organism evidence="2 3">
    <name type="scientific">Sphingosinicella xenopeptidilytica</name>
    <dbReference type="NCBI Taxonomy" id="364098"/>
    <lineage>
        <taxon>Bacteria</taxon>
        <taxon>Pseudomonadati</taxon>
        <taxon>Pseudomonadota</taxon>
        <taxon>Alphaproteobacteria</taxon>
        <taxon>Sphingomonadales</taxon>
        <taxon>Sphingosinicellaceae</taxon>
        <taxon>Sphingosinicella</taxon>
    </lineage>
</organism>
<gene>
    <name evidence="2" type="ORF">ACFQ00_13960</name>
</gene>
<proteinExistence type="predicted"/>
<dbReference type="EMBL" id="JBHTIK010000009">
    <property type="protein sequence ID" value="MFD0849436.1"/>
    <property type="molecule type" value="Genomic_DNA"/>
</dbReference>
<keyword evidence="1" id="KW-0732">Signal</keyword>
<dbReference type="RefSeq" id="WP_381492021.1">
    <property type="nucleotide sequence ID" value="NZ_JBHTIK010000009.1"/>
</dbReference>
<name>A0ABW3C756_SPHXN</name>
<dbReference type="Proteomes" id="UP001597124">
    <property type="component" value="Unassembled WGS sequence"/>
</dbReference>
<accession>A0ABW3C756</accession>
<feature type="signal peptide" evidence="1">
    <location>
        <begin position="1"/>
        <end position="25"/>
    </location>
</feature>
<protein>
    <submittedName>
        <fullName evidence="2">Uncharacterized protein</fullName>
    </submittedName>
</protein>